<dbReference type="PROSITE" id="PS50240">
    <property type="entry name" value="TRYPSIN_DOM"/>
    <property type="match status" value="1"/>
</dbReference>
<dbReference type="FunFam" id="2.40.10.10:FF:000028">
    <property type="entry name" value="Serine protease easter"/>
    <property type="match status" value="1"/>
</dbReference>
<dbReference type="PROSITE" id="PS00134">
    <property type="entry name" value="TRYPSIN_HIS"/>
    <property type="match status" value="1"/>
</dbReference>
<dbReference type="InterPro" id="IPR009003">
    <property type="entry name" value="Peptidase_S1_PA"/>
</dbReference>
<dbReference type="Pfam" id="PF00089">
    <property type="entry name" value="Trypsin"/>
    <property type="match status" value="1"/>
</dbReference>
<comment type="similarity">
    <text evidence="9 10">Belongs to the peptidase S1 family. CLIP subfamily.</text>
</comment>
<dbReference type="EMBL" id="GDHF01001366">
    <property type="protein sequence ID" value="JAI50948.1"/>
    <property type="molecule type" value="Transcribed_RNA"/>
</dbReference>
<feature type="chain" id="PRO_5014029831" description="CLIP domain-containing serine protease" evidence="10">
    <location>
        <begin position="27"/>
        <end position="387"/>
    </location>
</feature>
<dbReference type="Pfam" id="PF12032">
    <property type="entry name" value="CLIP"/>
    <property type="match status" value="1"/>
</dbReference>
<dbReference type="EC" id="3.4.21.-" evidence="10"/>
<comment type="subcellular location">
    <subcellularLocation>
        <location evidence="10">Secreted</location>
    </subcellularLocation>
</comment>
<evidence type="ECO:0000256" key="6">
    <source>
        <dbReference type="ARBA" id="ARBA00023145"/>
    </source>
</evidence>
<evidence type="ECO:0000256" key="5">
    <source>
        <dbReference type="ARBA" id="ARBA00022837"/>
    </source>
</evidence>
<dbReference type="SMART" id="SM00020">
    <property type="entry name" value="Tryp_SPc"/>
    <property type="match status" value="1"/>
</dbReference>
<dbReference type="InterPro" id="IPR022700">
    <property type="entry name" value="CLIP"/>
</dbReference>
<dbReference type="InterPro" id="IPR018114">
    <property type="entry name" value="TRYPSIN_HIS"/>
</dbReference>
<proteinExistence type="inferred from homology"/>
<protein>
    <recommendedName>
        <fullName evidence="10">CLIP domain-containing serine protease</fullName>
        <ecNumber evidence="10">3.4.21.-</ecNumber>
    </recommendedName>
</protein>
<dbReference type="InterPro" id="IPR038565">
    <property type="entry name" value="CLIP_sf"/>
</dbReference>
<keyword evidence="10" id="KW-0964">Secreted</keyword>
<evidence type="ECO:0000313" key="13">
    <source>
        <dbReference type="EMBL" id="JAI20447.1"/>
    </source>
</evidence>
<keyword evidence="6" id="KW-0865">Zymogen</keyword>
<accession>A0A0K8U155</accession>
<feature type="domain" description="Clip" evidence="12">
    <location>
        <begin position="30"/>
        <end position="83"/>
    </location>
</feature>
<evidence type="ECO:0000259" key="11">
    <source>
        <dbReference type="PROSITE" id="PS50240"/>
    </source>
</evidence>
<dbReference type="GO" id="GO:0004252">
    <property type="term" value="F:serine-type endopeptidase activity"/>
    <property type="evidence" value="ECO:0007669"/>
    <property type="project" value="UniProtKB-UniRule"/>
</dbReference>
<evidence type="ECO:0000256" key="7">
    <source>
        <dbReference type="ARBA" id="ARBA00023157"/>
    </source>
</evidence>
<gene>
    <name evidence="13" type="primary">ea_44</name>
    <name evidence="14" type="synonym">ea_5</name>
    <name evidence="14" type="ORF">c0_g1_i2</name>
    <name evidence="13" type="ORF">c0_g1_i6</name>
</gene>
<dbReference type="SMART" id="SM00680">
    <property type="entry name" value="CLIP"/>
    <property type="match status" value="1"/>
</dbReference>
<evidence type="ECO:0000313" key="14">
    <source>
        <dbReference type="EMBL" id="JAI50948.1"/>
    </source>
</evidence>
<evidence type="ECO:0000256" key="4">
    <source>
        <dbReference type="ARBA" id="ARBA00022825"/>
    </source>
</evidence>
<reference evidence="13" key="1">
    <citation type="submission" date="2015-06" db="EMBL/GenBank/DDBJ databases">
        <authorList>
            <person name="Hoefler B.C."/>
            <person name="Straight P.D."/>
        </authorList>
    </citation>
    <scope>NUCLEOTIDE SEQUENCE</scope>
</reference>
<dbReference type="InterPro" id="IPR001314">
    <property type="entry name" value="Peptidase_S1A"/>
</dbReference>
<comment type="domain">
    <text evidence="10">The clip domain consists of 35-55 residues which are 'knitted' together usually by 3 conserved disulfide bonds forming a clip-like compact structure.</text>
</comment>
<evidence type="ECO:0000256" key="9">
    <source>
        <dbReference type="ARBA" id="ARBA00024195"/>
    </source>
</evidence>
<dbReference type="InterPro" id="IPR043504">
    <property type="entry name" value="Peptidase_S1_PA_chymotrypsin"/>
</dbReference>
<dbReference type="InterPro" id="IPR001254">
    <property type="entry name" value="Trypsin_dom"/>
</dbReference>
<dbReference type="PANTHER" id="PTHR24256">
    <property type="entry name" value="TRYPTASE-RELATED"/>
    <property type="match status" value="1"/>
</dbReference>
<dbReference type="Gene3D" id="3.30.1640.30">
    <property type="match status" value="1"/>
</dbReference>
<dbReference type="SUPFAM" id="SSF50494">
    <property type="entry name" value="Trypsin-like serine proteases"/>
    <property type="match status" value="1"/>
</dbReference>
<keyword evidence="2 10" id="KW-0732">Signal</keyword>
<evidence type="ECO:0000256" key="2">
    <source>
        <dbReference type="ARBA" id="ARBA00022729"/>
    </source>
</evidence>
<keyword evidence="5" id="KW-0106">Calcium</keyword>
<keyword evidence="4 10" id="KW-0720">Serine protease</keyword>
<dbReference type="EMBL" id="GDHF01031867">
    <property type="protein sequence ID" value="JAI20447.1"/>
    <property type="molecule type" value="Transcribed_RNA"/>
</dbReference>
<dbReference type="PROSITE" id="PS51888">
    <property type="entry name" value="CLIP"/>
    <property type="match status" value="1"/>
</dbReference>
<keyword evidence="3 10" id="KW-0378">Hydrolase</keyword>
<feature type="signal peptide" evidence="10">
    <location>
        <begin position="1"/>
        <end position="26"/>
    </location>
</feature>
<dbReference type="PRINTS" id="PR00722">
    <property type="entry name" value="CHYMOTRYPSIN"/>
</dbReference>
<dbReference type="Gene3D" id="2.40.10.10">
    <property type="entry name" value="Trypsin-like serine proteases"/>
    <property type="match status" value="2"/>
</dbReference>
<dbReference type="OrthoDB" id="8009009at2759"/>
<dbReference type="CDD" id="cd00190">
    <property type="entry name" value="Tryp_SPc"/>
    <property type="match status" value="1"/>
</dbReference>
<keyword evidence="1 10" id="KW-0645">Protease</keyword>
<dbReference type="AlphaFoldDB" id="A0A0K8U155"/>
<dbReference type="GO" id="GO:0006508">
    <property type="term" value="P:proteolysis"/>
    <property type="evidence" value="ECO:0007669"/>
    <property type="project" value="UniProtKB-KW"/>
</dbReference>
<evidence type="ECO:0000259" key="12">
    <source>
        <dbReference type="PROSITE" id="PS51888"/>
    </source>
</evidence>
<organism evidence="13">
    <name type="scientific">Bactrocera latifrons</name>
    <name type="common">Malaysian fruit fly</name>
    <name type="synonym">Chaetodacus latifrons</name>
    <dbReference type="NCBI Taxonomy" id="174628"/>
    <lineage>
        <taxon>Eukaryota</taxon>
        <taxon>Metazoa</taxon>
        <taxon>Ecdysozoa</taxon>
        <taxon>Arthropoda</taxon>
        <taxon>Hexapoda</taxon>
        <taxon>Insecta</taxon>
        <taxon>Pterygota</taxon>
        <taxon>Neoptera</taxon>
        <taxon>Endopterygota</taxon>
        <taxon>Diptera</taxon>
        <taxon>Brachycera</taxon>
        <taxon>Muscomorpha</taxon>
        <taxon>Tephritoidea</taxon>
        <taxon>Tephritidae</taxon>
        <taxon>Bactrocera</taxon>
        <taxon>Bactrocera</taxon>
    </lineage>
</organism>
<keyword evidence="7" id="KW-1015">Disulfide bond</keyword>
<evidence type="ECO:0000256" key="1">
    <source>
        <dbReference type="ARBA" id="ARBA00022670"/>
    </source>
</evidence>
<feature type="domain" description="Peptidase S1" evidence="11">
    <location>
        <begin position="116"/>
        <end position="377"/>
    </location>
</feature>
<evidence type="ECO:0000256" key="3">
    <source>
        <dbReference type="ARBA" id="ARBA00022801"/>
    </source>
</evidence>
<evidence type="ECO:0000256" key="10">
    <source>
        <dbReference type="RuleBase" id="RU366078"/>
    </source>
</evidence>
<keyword evidence="8" id="KW-0325">Glycoprotein</keyword>
<name>A0A0K8U155_BACLA</name>
<dbReference type="GeneID" id="108972719"/>
<evidence type="ECO:0000256" key="8">
    <source>
        <dbReference type="ARBA" id="ARBA00023180"/>
    </source>
</evidence>
<dbReference type="GO" id="GO:0005576">
    <property type="term" value="C:extracellular region"/>
    <property type="evidence" value="ECO:0007669"/>
    <property type="project" value="UniProtKB-SubCell"/>
</dbReference>
<dbReference type="InterPro" id="IPR051487">
    <property type="entry name" value="Ser/Thr_Proteases_Immune/Dev"/>
</dbReference>
<sequence length="387" mass="43209">MAVKNCFALLLSLCCALCFFNTIVGAMGVKCTTPRRESGKCIPILECRSLSILSVKVNRTCTETTLLKDSYCGAYNFSYKVCCPKNEIKSIGKKITDKGILPTREVCGPLTVLNRIYNGDITDIGEYPWIALILLRNERSQNDFFFKCSGSLINKYFVVTAAHCMTSTNSLSDVLVRLGEWNLNDDHGCNENRCELPFQEKEIDAIIIHPDYKEESMDNDVALLLIRNGVEFNDDVKPICLPIDDSQRDNSYEKQQASISGWGGTENKEYSPIKLKTTVHILPVVQKKRKGKKDRYYCNNVSISNSKMCATGEDHDSCNGDSGAPLMITENVNESTNWYLIGITSYSGLEQGCGSEGSIGIYARVGSFIDWIVHVIKNSNSYSNQIF</sequence>